<dbReference type="EMBL" id="CP002271">
    <property type="protein sequence ID" value="ADO71470.1"/>
    <property type="molecule type" value="Genomic_DNA"/>
</dbReference>
<dbReference type="PROSITE" id="PS51257">
    <property type="entry name" value="PROKAR_LIPOPROTEIN"/>
    <property type="match status" value="1"/>
</dbReference>
<reference evidence="1 2" key="1">
    <citation type="journal article" date="2011" name="Mol. Biol. Evol.">
        <title>Comparative genomic analysis of fruiting body formation in Myxococcales.</title>
        <authorList>
            <person name="Huntley S."/>
            <person name="Hamann N."/>
            <person name="Wegener-Feldbrugge S."/>
            <person name="Treuner-Lange A."/>
            <person name="Kube M."/>
            <person name="Reinhardt R."/>
            <person name="Klages S."/>
            <person name="Muller R."/>
            <person name="Ronning C.M."/>
            <person name="Nierman W.C."/>
            <person name="Sogaard-Andersen L."/>
        </authorList>
    </citation>
    <scope>NUCLEOTIDE SEQUENCE [LARGE SCALE GENOMIC DNA]</scope>
    <source>
        <strain evidence="1 2">DW4/3-1</strain>
    </source>
</reference>
<dbReference type="KEGG" id="sur:STAUR_3682"/>
<evidence type="ECO:0000313" key="1">
    <source>
        <dbReference type="EMBL" id="ADO71470.1"/>
    </source>
</evidence>
<name>E3FFA3_STIAD</name>
<dbReference type="Proteomes" id="UP000001351">
    <property type="component" value="Chromosome"/>
</dbReference>
<evidence type="ECO:0008006" key="3">
    <source>
        <dbReference type="Google" id="ProtNLM"/>
    </source>
</evidence>
<keyword evidence="2" id="KW-1185">Reference proteome</keyword>
<accession>E3FFA3</accession>
<evidence type="ECO:0000313" key="2">
    <source>
        <dbReference type="Proteomes" id="UP000001351"/>
    </source>
</evidence>
<dbReference type="AlphaFoldDB" id="E3FFA3"/>
<gene>
    <name evidence="1" type="ordered locus">STAUR_3682</name>
</gene>
<dbReference type="HOGENOM" id="CLU_2304314_0_0_7"/>
<sequence length="100" mass="10783">MLSDRFVAFLALLLGWALIGCATGNTVGKHSSADAFLSLQQSSGLDEDDWHPPGEPLEPEDSLALWAALTHSKTTLLNFAPRRTLLSLLRPLLSSGEEVP</sequence>
<organism evidence="1 2">
    <name type="scientific">Stigmatella aurantiaca (strain DW4/3-1)</name>
    <dbReference type="NCBI Taxonomy" id="378806"/>
    <lineage>
        <taxon>Bacteria</taxon>
        <taxon>Pseudomonadati</taxon>
        <taxon>Myxococcota</taxon>
        <taxon>Myxococcia</taxon>
        <taxon>Myxococcales</taxon>
        <taxon>Cystobacterineae</taxon>
        <taxon>Archangiaceae</taxon>
        <taxon>Stigmatella</taxon>
    </lineage>
</organism>
<proteinExistence type="predicted"/>
<protein>
    <recommendedName>
        <fullName evidence="3">Lipoprotein</fullName>
    </recommendedName>
</protein>